<dbReference type="GO" id="GO:0009507">
    <property type="term" value="C:chloroplast"/>
    <property type="evidence" value="ECO:0007669"/>
    <property type="project" value="UniProtKB-SubCell"/>
</dbReference>
<dbReference type="HOGENOM" id="CLU_074944_1_1_1"/>
<evidence type="ECO:0000313" key="7">
    <source>
        <dbReference type="EMBL" id="CCA15539.1"/>
    </source>
</evidence>
<feature type="domain" description="Translation elongation factor P/YeiP central" evidence="6">
    <location>
        <begin position="88"/>
        <end position="143"/>
    </location>
</feature>
<feature type="domain" description="Elongation factor P C-terminal" evidence="5">
    <location>
        <begin position="151"/>
        <end position="205"/>
    </location>
</feature>
<dbReference type="Gene3D" id="2.40.50.140">
    <property type="entry name" value="Nucleic acid-binding proteins"/>
    <property type="match status" value="2"/>
</dbReference>
<evidence type="ECO:0000256" key="4">
    <source>
        <dbReference type="ARBA" id="ARBA00022640"/>
    </source>
</evidence>
<dbReference type="FunFam" id="2.30.30.30:FF:000003">
    <property type="entry name" value="Elongation factor P"/>
    <property type="match status" value="1"/>
</dbReference>
<reference evidence="7" key="1">
    <citation type="journal article" date="2011" name="PLoS Biol.">
        <title>Gene gain and loss during evolution of obligate parasitism in the white rust pathogen of Arabidopsis thaliana.</title>
        <authorList>
            <person name="Kemen E."/>
            <person name="Gardiner A."/>
            <person name="Schultz-Larsen T."/>
            <person name="Kemen A.C."/>
            <person name="Balmuth A.L."/>
            <person name="Robert-Seilaniantz A."/>
            <person name="Bailey K."/>
            <person name="Holub E."/>
            <person name="Studholme D.J."/>
            <person name="Maclean D."/>
            <person name="Jones J.D."/>
        </authorList>
    </citation>
    <scope>NUCLEOTIDE SEQUENCE</scope>
</reference>
<evidence type="ECO:0000256" key="2">
    <source>
        <dbReference type="ARBA" id="ARBA00009479"/>
    </source>
</evidence>
<dbReference type="Pfam" id="PF09285">
    <property type="entry name" value="Elong-fact-P_C"/>
    <property type="match status" value="1"/>
</dbReference>
<dbReference type="NCBIfam" id="NF001810">
    <property type="entry name" value="PRK00529.1"/>
    <property type="match status" value="1"/>
</dbReference>
<proteinExistence type="inferred from homology"/>
<evidence type="ECO:0000259" key="5">
    <source>
        <dbReference type="SMART" id="SM00841"/>
    </source>
</evidence>
<protein>
    <submittedName>
        <fullName evidence="7">Elongation factor P putative</fullName>
    </submittedName>
</protein>
<dbReference type="InterPro" id="IPR008991">
    <property type="entry name" value="Translation_prot_SH3-like_sf"/>
</dbReference>
<dbReference type="GO" id="GO:0003746">
    <property type="term" value="F:translation elongation factor activity"/>
    <property type="evidence" value="ECO:0007669"/>
    <property type="project" value="UniProtKB-KW"/>
</dbReference>
<dbReference type="InterPro" id="IPR001059">
    <property type="entry name" value="Transl_elong_P/YeiP_cen"/>
</dbReference>
<keyword evidence="7" id="KW-0648">Protein biosynthesis</keyword>
<dbReference type="AlphaFoldDB" id="F0W396"/>
<gene>
    <name evidence="7" type="primary">AlNc14C12G1473</name>
    <name evidence="7" type="ORF">ALNC14_016820</name>
</gene>
<comment type="similarity">
    <text evidence="2">Belongs to the elongation factor P family.</text>
</comment>
<dbReference type="InterPro" id="IPR015365">
    <property type="entry name" value="Elong-fact-P_C"/>
</dbReference>
<dbReference type="PANTHER" id="PTHR30053">
    <property type="entry name" value="ELONGATION FACTOR P"/>
    <property type="match status" value="1"/>
</dbReference>
<dbReference type="Pfam" id="PF08207">
    <property type="entry name" value="EFP_N"/>
    <property type="match status" value="1"/>
</dbReference>
<evidence type="ECO:0000259" key="6">
    <source>
        <dbReference type="SMART" id="SM01185"/>
    </source>
</evidence>
<accession>F0W396</accession>
<keyword evidence="7" id="KW-0251">Elongation factor</keyword>
<dbReference type="SMART" id="SM01185">
    <property type="entry name" value="EFP"/>
    <property type="match status" value="1"/>
</dbReference>
<organism evidence="7">
    <name type="scientific">Albugo laibachii Nc14</name>
    <dbReference type="NCBI Taxonomy" id="890382"/>
    <lineage>
        <taxon>Eukaryota</taxon>
        <taxon>Sar</taxon>
        <taxon>Stramenopiles</taxon>
        <taxon>Oomycota</taxon>
        <taxon>Peronosporomycetes</taxon>
        <taxon>Albuginales</taxon>
        <taxon>Albuginaceae</taxon>
        <taxon>Albugo</taxon>
    </lineage>
</organism>
<dbReference type="SMART" id="SM00841">
    <property type="entry name" value="Elong-fact-P_C"/>
    <property type="match status" value="1"/>
</dbReference>
<comment type="subcellular location">
    <subcellularLocation>
        <location evidence="1">Plastid</location>
        <location evidence="1">Chloroplast</location>
    </subcellularLocation>
</comment>
<dbReference type="Pfam" id="PF01132">
    <property type="entry name" value="EFP"/>
    <property type="match status" value="1"/>
</dbReference>
<sequence length="206" mass="22958">MVSCIDKRSLLSSRSTPNSLCNAGNQIRVGMTLDIEGKYYRVGKSQHVKPGKGVAYVQCDLKEIKSGNKISRRFRAAETVAKAPLERDQDYQFLYRSSNTLVLMHTTSFEQLEVSTAILTDCQLAFLLEGMIFSVQIIEGDVLWAKMPDHVILRVKETTAKNVPDCALSLKRAILENGAKVKVPLFIETGSEIKVATEDGRYLSKL</sequence>
<dbReference type="PIRSF" id="PIRSF005901">
    <property type="entry name" value="EF-P"/>
    <property type="match status" value="1"/>
</dbReference>
<evidence type="ECO:0000256" key="3">
    <source>
        <dbReference type="ARBA" id="ARBA00022528"/>
    </source>
</evidence>
<dbReference type="InterPro" id="IPR013852">
    <property type="entry name" value="Transl_elong_P/YeiP_CS"/>
</dbReference>
<name>F0W396_9STRA</name>
<dbReference type="GO" id="GO:0043043">
    <property type="term" value="P:peptide biosynthetic process"/>
    <property type="evidence" value="ECO:0007669"/>
    <property type="project" value="InterPro"/>
</dbReference>
<dbReference type="PROSITE" id="PS01275">
    <property type="entry name" value="EFP"/>
    <property type="match status" value="1"/>
</dbReference>
<dbReference type="InterPro" id="IPR012340">
    <property type="entry name" value="NA-bd_OB-fold"/>
</dbReference>
<keyword evidence="3" id="KW-0150">Chloroplast</keyword>
<dbReference type="SUPFAM" id="SSF50104">
    <property type="entry name" value="Translation proteins SH3-like domain"/>
    <property type="match status" value="1"/>
</dbReference>
<dbReference type="PANTHER" id="PTHR30053:SF14">
    <property type="entry name" value="TRANSLATION ELONGATION FACTOR KOW-LIKE DOMAIN-CONTAINING PROTEIN"/>
    <property type="match status" value="1"/>
</dbReference>
<dbReference type="Gene3D" id="2.30.30.30">
    <property type="match status" value="1"/>
</dbReference>
<dbReference type="InterPro" id="IPR013185">
    <property type="entry name" value="Transl_elong_KOW-like"/>
</dbReference>
<dbReference type="InterPro" id="IPR020599">
    <property type="entry name" value="Transl_elong_fac_P/YeiP"/>
</dbReference>
<reference evidence="7" key="2">
    <citation type="submission" date="2011-02" db="EMBL/GenBank/DDBJ databases">
        <authorList>
            <person name="MacLean D."/>
        </authorList>
    </citation>
    <scope>NUCLEOTIDE SEQUENCE</scope>
</reference>
<evidence type="ECO:0000256" key="1">
    <source>
        <dbReference type="ARBA" id="ARBA00004229"/>
    </source>
</evidence>
<keyword evidence="4" id="KW-0934">Plastid</keyword>
<dbReference type="InterPro" id="IPR014722">
    <property type="entry name" value="Rib_uL2_dom2"/>
</dbReference>
<dbReference type="EMBL" id="FR824057">
    <property type="protein sequence ID" value="CCA15539.1"/>
    <property type="molecule type" value="Genomic_DNA"/>
</dbReference>
<dbReference type="SUPFAM" id="SSF50249">
    <property type="entry name" value="Nucleic acid-binding proteins"/>
    <property type="match status" value="2"/>
</dbReference>